<proteinExistence type="inferred from homology"/>
<dbReference type="InterPro" id="IPR023803">
    <property type="entry name" value="Ribosomal_bS16_dom_sf"/>
</dbReference>
<dbReference type="InterPro" id="IPR000307">
    <property type="entry name" value="Ribosomal_bS16"/>
</dbReference>
<evidence type="ECO:0000256" key="2">
    <source>
        <dbReference type="ARBA" id="ARBA00023274"/>
    </source>
</evidence>
<evidence type="ECO:0000256" key="4">
    <source>
        <dbReference type="SAM" id="MobiDB-lite"/>
    </source>
</evidence>
<dbReference type="SUPFAM" id="SSF54565">
    <property type="entry name" value="Ribosomal protein S16"/>
    <property type="match status" value="1"/>
</dbReference>
<keyword evidence="2 3" id="KW-0687">Ribonucleoprotein</keyword>
<gene>
    <name evidence="3 5" type="primary">rpsP</name>
    <name evidence="5" type="ORF">CVU82_03335</name>
</gene>
<comment type="caution">
    <text evidence="5">The sequence shown here is derived from an EMBL/GenBank/DDBJ whole genome shotgun (WGS) entry which is preliminary data.</text>
</comment>
<dbReference type="PANTHER" id="PTHR12919:SF20">
    <property type="entry name" value="SMALL RIBOSOMAL SUBUNIT PROTEIN BS16M"/>
    <property type="match status" value="1"/>
</dbReference>
<dbReference type="EMBL" id="PHAI01000003">
    <property type="protein sequence ID" value="PKM91063.1"/>
    <property type="molecule type" value="Genomic_DNA"/>
</dbReference>
<dbReference type="GO" id="GO:0015935">
    <property type="term" value="C:small ribosomal subunit"/>
    <property type="evidence" value="ECO:0007669"/>
    <property type="project" value="TreeGrafter"/>
</dbReference>
<dbReference type="AlphaFoldDB" id="A0A2N2E8J2"/>
<protein>
    <recommendedName>
        <fullName evidence="3">Small ribosomal subunit protein bS16</fullName>
    </recommendedName>
</protein>
<sequence length="147" mass="16523">MLMIKLAKVGKTNKKVFKIVISEKTKDPYGKALEILGSYNPYSKELKIKADRVKHWISQGSQMTESVNNLFVDNKIIEGKKVKNSRPGTPNKIKQAKIEKKSAAAKALIEEKEKAKTEAEEAKNTKEAETVKEEKAPEEPKAPEDKQ</sequence>
<name>A0A2N2E8J2_9BACT</name>
<dbReference type="Pfam" id="PF00886">
    <property type="entry name" value="Ribosomal_S16"/>
    <property type="match status" value="1"/>
</dbReference>
<feature type="region of interest" description="Disordered" evidence="4">
    <location>
        <begin position="110"/>
        <end position="147"/>
    </location>
</feature>
<dbReference type="NCBIfam" id="TIGR00002">
    <property type="entry name" value="S16"/>
    <property type="match status" value="1"/>
</dbReference>
<dbReference type="GO" id="GO:0006412">
    <property type="term" value="P:translation"/>
    <property type="evidence" value="ECO:0007669"/>
    <property type="project" value="UniProtKB-UniRule"/>
</dbReference>
<feature type="region of interest" description="Disordered" evidence="4">
    <location>
        <begin position="81"/>
        <end position="100"/>
    </location>
</feature>
<dbReference type="HAMAP" id="MF_00385">
    <property type="entry name" value="Ribosomal_bS16"/>
    <property type="match status" value="1"/>
</dbReference>
<evidence type="ECO:0000313" key="5">
    <source>
        <dbReference type="EMBL" id="PKM91063.1"/>
    </source>
</evidence>
<accession>A0A2N2E8J2</accession>
<evidence type="ECO:0000256" key="1">
    <source>
        <dbReference type="ARBA" id="ARBA00022980"/>
    </source>
</evidence>
<organism evidence="5 6">
    <name type="scientific">Candidatus Falkowbacteria bacterium HGW-Falkowbacteria-1</name>
    <dbReference type="NCBI Taxonomy" id="2013768"/>
    <lineage>
        <taxon>Bacteria</taxon>
        <taxon>Candidatus Falkowiibacteriota</taxon>
    </lineage>
</organism>
<reference evidence="5 6" key="1">
    <citation type="journal article" date="2017" name="ISME J.">
        <title>Potential for microbial H2 and metal transformations associated with novel bacteria and archaea in deep terrestrial subsurface sediments.</title>
        <authorList>
            <person name="Hernsdorf A.W."/>
            <person name="Amano Y."/>
            <person name="Miyakawa K."/>
            <person name="Ise K."/>
            <person name="Suzuki Y."/>
            <person name="Anantharaman K."/>
            <person name="Probst A."/>
            <person name="Burstein D."/>
            <person name="Thomas B.C."/>
            <person name="Banfield J.F."/>
        </authorList>
    </citation>
    <scope>NUCLEOTIDE SEQUENCE [LARGE SCALE GENOMIC DNA]</scope>
    <source>
        <strain evidence="5">HGW-Falkowbacteria-1</strain>
    </source>
</reference>
<dbReference type="GO" id="GO:0005737">
    <property type="term" value="C:cytoplasm"/>
    <property type="evidence" value="ECO:0007669"/>
    <property type="project" value="UniProtKB-ARBA"/>
</dbReference>
<dbReference type="GO" id="GO:0003735">
    <property type="term" value="F:structural constituent of ribosome"/>
    <property type="evidence" value="ECO:0007669"/>
    <property type="project" value="InterPro"/>
</dbReference>
<dbReference type="Proteomes" id="UP000233517">
    <property type="component" value="Unassembled WGS sequence"/>
</dbReference>
<keyword evidence="1 3" id="KW-0689">Ribosomal protein</keyword>
<evidence type="ECO:0000256" key="3">
    <source>
        <dbReference type="HAMAP-Rule" id="MF_00385"/>
    </source>
</evidence>
<comment type="similarity">
    <text evidence="3">Belongs to the bacterial ribosomal protein bS16 family.</text>
</comment>
<dbReference type="PANTHER" id="PTHR12919">
    <property type="entry name" value="30S RIBOSOMAL PROTEIN S16"/>
    <property type="match status" value="1"/>
</dbReference>
<evidence type="ECO:0000313" key="6">
    <source>
        <dbReference type="Proteomes" id="UP000233517"/>
    </source>
</evidence>
<dbReference type="Gene3D" id="3.30.1320.10">
    <property type="match status" value="1"/>
</dbReference>